<dbReference type="AlphaFoldDB" id="A0A4Y2SFN6"/>
<organism evidence="1 2">
    <name type="scientific">Araneus ventricosus</name>
    <name type="common">Orbweaver spider</name>
    <name type="synonym">Epeira ventricosa</name>
    <dbReference type="NCBI Taxonomy" id="182803"/>
    <lineage>
        <taxon>Eukaryota</taxon>
        <taxon>Metazoa</taxon>
        <taxon>Ecdysozoa</taxon>
        <taxon>Arthropoda</taxon>
        <taxon>Chelicerata</taxon>
        <taxon>Arachnida</taxon>
        <taxon>Araneae</taxon>
        <taxon>Araneomorphae</taxon>
        <taxon>Entelegynae</taxon>
        <taxon>Araneoidea</taxon>
        <taxon>Araneidae</taxon>
        <taxon>Araneus</taxon>
    </lineage>
</organism>
<accession>A0A4Y2SFN6</accession>
<evidence type="ECO:0000313" key="1">
    <source>
        <dbReference type="EMBL" id="GBN87054.1"/>
    </source>
</evidence>
<keyword evidence="2" id="KW-1185">Reference proteome</keyword>
<comment type="caution">
    <text evidence="1">The sequence shown here is derived from an EMBL/GenBank/DDBJ whole genome shotgun (WGS) entry which is preliminary data.</text>
</comment>
<gene>
    <name evidence="1" type="ORF">AVEN_38136_1</name>
</gene>
<dbReference type="Proteomes" id="UP000499080">
    <property type="component" value="Unassembled WGS sequence"/>
</dbReference>
<evidence type="ECO:0000313" key="2">
    <source>
        <dbReference type="Proteomes" id="UP000499080"/>
    </source>
</evidence>
<sequence>MNLLFSTRREVDPNKTVLGSVLLRVFMTPKCPPLELPLVCLGTSLILLFGRISCHRPELPSSLSHLRYKTSSISCLQDSPEQFLAKMVDPPNLVSSRELA</sequence>
<proteinExistence type="predicted"/>
<reference evidence="1 2" key="1">
    <citation type="journal article" date="2019" name="Sci. Rep.">
        <title>Orb-weaving spider Araneus ventricosus genome elucidates the spidroin gene catalogue.</title>
        <authorList>
            <person name="Kono N."/>
            <person name="Nakamura H."/>
            <person name="Ohtoshi R."/>
            <person name="Moran D.A.P."/>
            <person name="Shinohara A."/>
            <person name="Yoshida Y."/>
            <person name="Fujiwara M."/>
            <person name="Mori M."/>
            <person name="Tomita M."/>
            <person name="Arakawa K."/>
        </authorList>
    </citation>
    <scope>NUCLEOTIDE SEQUENCE [LARGE SCALE GENOMIC DNA]</scope>
</reference>
<dbReference type="EMBL" id="BGPR01021601">
    <property type="protein sequence ID" value="GBN87054.1"/>
    <property type="molecule type" value="Genomic_DNA"/>
</dbReference>
<name>A0A4Y2SFN6_ARAVE</name>
<protein>
    <submittedName>
        <fullName evidence="1">Uncharacterized protein</fullName>
    </submittedName>
</protein>